<evidence type="ECO:0000313" key="1">
    <source>
        <dbReference type="Proteomes" id="UP000095287"/>
    </source>
</evidence>
<accession>A0A1I7YFJ0</accession>
<proteinExistence type="predicted"/>
<organism evidence="1 2">
    <name type="scientific">Steinernema glaseri</name>
    <dbReference type="NCBI Taxonomy" id="37863"/>
    <lineage>
        <taxon>Eukaryota</taxon>
        <taxon>Metazoa</taxon>
        <taxon>Ecdysozoa</taxon>
        <taxon>Nematoda</taxon>
        <taxon>Chromadorea</taxon>
        <taxon>Rhabditida</taxon>
        <taxon>Tylenchina</taxon>
        <taxon>Panagrolaimomorpha</taxon>
        <taxon>Strongyloidoidea</taxon>
        <taxon>Steinernematidae</taxon>
        <taxon>Steinernema</taxon>
    </lineage>
</organism>
<evidence type="ECO:0000313" key="2">
    <source>
        <dbReference type="WBParaSite" id="L893_g1579.t1"/>
    </source>
</evidence>
<reference evidence="2" key="1">
    <citation type="submission" date="2016-11" db="UniProtKB">
        <authorList>
            <consortium name="WormBaseParasite"/>
        </authorList>
    </citation>
    <scope>IDENTIFICATION</scope>
</reference>
<dbReference type="Proteomes" id="UP000095287">
    <property type="component" value="Unplaced"/>
</dbReference>
<sequence length="81" mass="9406">MLPVNFGRLTMEPSGVSELDNKTHALEWIKKESVMYCTKEYLVILAEWSKALRSGRSPLRDLKLSIMKSVPHYPLFQLINR</sequence>
<keyword evidence="1" id="KW-1185">Reference proteome</keyword>
<dbReference type="WBParaSite" id="L893_g1579.t1">
    <property type="protein sequence ID" value="L893_g1579.t1"/>
    <property type="gene ID" value="L893_g1579"/>
</dbReference>
<protein>
    <submittedName>
        <fullName evidence="2">Uncharacterized protein</fullName>
    </submittedName>
</protein>
<name>A0A1I7YFJ0_9BILA</name>
<dbReference type="AlphaFoldDB" id="A0A1I7YFJ0"/>